<dbReference type="EMBL" id="FOSN01000007">
    <property type="protein sequence ID" value="SFK38245.1"/>
    <property type="molecule type" value="Genomic_DNA"/>
</dbReference>
<feature type="signal peptide" evidence="1">
    <location>
        <begin position="1"/>
        <end position="25"/>
    </location>
</feature>
<accession>A0A1I3Z2H9</accession>
<gene>
    <name evidence="2" type="ORF">SAMN05444581_10726</name>
</gene>
<dbReference type="Proteomes" id="UP000198755">
    <property type="component" value="Unassembled WGS sequence"/>
</dbReference>
<dbReference type="PROSITE" id="PS51257">
    <property type="entry name" value="PROKAR_LIPOPROTEIN"/>
    <property type="match status" value="1"/>
</dbReference>
<keyword evidence="3" id="KW-1185">Reference proteome</keyword>
<proteinExistence type="predicted"/>
<keyword evidence="1" id="KW-0732">Signal</keyword>
<dbReference type="InterPro" id="IPR021698">
    <property type="entry name" value="DUF3280"/>
</dbReference>
<organism evidence="2 3">
    <name type="scientific">Methylocapsa palsarum</name>
    <dbReference type="NCBI Taxonomy" id="1612308"/>
    <lineage>
        <taxon>Bacteria</taxon>
        <taxon>Pseudomonadati</taxon>
        <taxon>Pseudomonadota</taxon>
        <taxon>Alphaproteobacteria</taxon>
        <taxon>Hyphomicrobiales</taxon>
        <taxon>Beijerinckiaceae</taxon>
        <taxon>Methylocapsa</taxon>
    </lineage>
</organism>
<dbReference type="Pfam" id="PF11684">
    <property type="entry name" value="DUF3280"/>
    <property type="match status" value="1"/>
</dbReference>
<evidence type="ECO:0008006" key="4">
    <source>
        <dbReference type="Google" id="ProtNLM"/>
    </source>
</evidence>
<sequence>MAVRTTFACALALLTVFASGSGACAETAPKIPRVAFFGFHLINTSLEPVSAIEDERISNLDRQLRERLDQSGRFAIVEVTPAVRSDIEAGPWIGNCNGCETGFAKALGSDLAVWGTVQKVSNLILNINLYMRDVETGRMTFVHSVDIRGNTDVSWRRGLDYLLQHYLLPESPLTSAPAPG</sequence>
<name>A0A1I3Z2H9_9HYPH</name>
<feature type="chain" id="PRO_5011681767" description="DUF2380 domain-containing protein" evidence="1">
    <location>
        <begin position="26"/>
        <end position="180"/>
    </location>
</feature>
<reference evidence="2 3" key="1">
    <citation type="submission" date="2016-10" db="EMBL/GenBank/DDBJ databases">
        <authorList>
            <person name="de Groot N.N."/>
        </authorList>
    </citation>
    <scope>NUCLEOTIDE SEQUENCE [LARGE SCALE GENOMIC DNA]</scope>
    <source>
        <strain evidence="2 3">NE2</strain>
    </source>
</reference>
<protein>
    <recommendedName>
        <fullName evidence="4">DUF2380 domain-containing protein</fullName>
    </recommendedName>
</protein>
<dbReference type="AlphaFoldDB" id="A0A1I3Z2H9"/>
<dbReference type="RefSeq" id="WP_091681403.1">
    <property type="nucleotide sequence ID" value="NZ_FOSN01000007.1"/>
</dbReference>
<evidence type="ECO:0000256" key="1">
    <source>
        <dbReference type="SAM" id="SignalP"/>
    </source>
</evidence>
<dbReference type="OrthoDB" id="8089716at2"/>
<dbReference type="STRING" id="1612308.SAMN05444581_10726"/>
<evidence type="ECO:0000313" key="3">
    <source>
        <dbReference type="Proteomes" id="UP000198755"/>
    </source>
</evidence>
<evidence type="ECO:0000313" key="2">
    <source>
        <dbReference type="EMBL" id="SFK38245.1"/>
    </source>
</evidence>